<dbReference type="Proteomes" id="UP001595453">
    <property type="component" value="Unassembled WGS sequence"/>
</dbReference>
<keyword evidence="3" id="KW-1185">Reference proteome</keyword>
<accession>A0ABV7CG27</accession>
<dbReference type="EC" id="2.3.-.-" evidence="2"/>
<name>A0ABV7CG27_9GAMM</name>
<keyword evidence="2" id="KW-0012">Acyltransferase</keyword>
<protein>
    <submittedName>
        <fullName evidence="2">GNAT family N-acetyltransferase</fullName>
        <ecNumber evidence="2">2.3.-.-</ecNumber>
    </submittedName>
</protein>
<gene>
    <name evidence="2" type="ORF">ACFOEE_03380</name>
</gene>
<dbReference type="PANTHER" id="PTHR43610">
    <property type="entry name" value="BLL6696 PROTEIN"/>
    <property type="match status" value="1"/>
</dbReference>
<dbReference type="GO" id="GO:0016746">
    <property type="term" value="F:acyltransferase activity"/>
    <property type="evidence" value="ECO:0007669"/>
    <property type="project" value="UniProtKB-KW"/>
</dbReference>
<proteinExistence type="predicted"/>
<dbReference type="InterPro" id="IPR016181">
    <property type="entry name" value="Acyl_CoA_acyltransferase"/>
</dbReference>
<dbReference type="InterPro" id="IPR000182">
    <property type="entry name" value="GNAT_dom"/>
</dbReference>
<evidence type="ECO:0000313" key="3">
    <source>
        <dbReference type="Proteomes" id="UP001595453"/>
    </source>
</evidence>
<dbReference type="SUPFAM" id="SSF55729">
    <property type="entry name" value="Acyl-CoA N-acyltransferases (Nat)"/>
    <property type="match status" value="1"/>
</dbReference>
<dbReference type="PANTHER" id="PTHR43610:SF1">
    <property type="entry name" value="N-ACETYLTRANSFERASE DOMAIN-CONTAINING PROTEIN"/>
    <property type="match status" value="1"/>
</dbReference>
<evidence type="ECO:0000313" key="2">
    <source>
        <dbReference type="EMBL" id="MFC3031564.1"/>
    </source>
</evidence>
<evidence type="ECO:0000259" key="1">
    <source>
        <dbReference type="PROSITE" id="PS51186"/>
    </source>
</evidence>
<sequence>MLSPVTLQSYKVTLEPLNKAHLLGLLAAGQDPQIWQWLLQNFCASEDVLAKWFTDTAQFDATSQLVFATTLTATGEVIGTTRFFRYDQSQLKVEIGHTFITPKWQRSFVNTHAKYLMLKHAFEDLQLVRVELRTHENNQKSRNAMLRIGATFEGISRKDRRLGQGPFRNSAWFSIIDDDWAQIKTALEQQL</sequence>
<comment type="caution">
    <text evidence="2">The sequence shown here is derived from an EMBL/GenBank/DDBJ whole genome shotgun (WGS) entry which is preliminary data.</text>
</comment>
<reference evidence="3" key="1">
    <citation type="journal article" date="2019" name="Int. J. Syst. Evol. Microbiol.">
        <title>The Global Catalogue of Microorganisms (GCM) 10K type strain sequencing project: providing services to taxonomists for standard genome sequencing and annotation.</title>
        <authorList>
            <consortium name="The Broad Institute Genomics Platform"/>
            <consortium name="The Broad Institute Genome Sequencing Center for Infectious Disease"/>
            <person name="Wu L."/>
            <person name="Ma J."/>
        </authorList>
    </citation>
    <scope>NUCLEOTIDE SEQUENCE [LARGE SCALE GENOMIC DNA]</scope>
    <source>
        <strain evidence="3">KCTC 42730</strain>
    </source>
</reference>
<dbReference type="EMBL" id="JBHRSD010000006">
    <property type="protein sequence ID" value="MFC3031564.1"/>
    <property type="molecule type" value="Genomic_DNA"/>
</dbReference>
<dbReference type="Gene3D" id="3.40.630.30">
    <property type="match status" value="1"/>
</dbReference>
<dbReference type="Pfam" id="PF13302">
    <property type="entry name" value="Acetyltransf_3"/>
    <property type="match status" value="1"/>
</dbReference>
<feature type="domain" description="N-acetyltransferase" evidence="1">
    <location>
        <begin position="12"/>
        <end position="179"/>
    </location>
</feature>
<dbReference type="RefSeq" id="WP_377120914.1">
    <property type="nucleotide sequence ID" value="NZ_JBHRSD010000006.1"/>
</dbReference>
<keyword evidence="2" id="KW-0808">Transferase</keyword>
<organism evidence="2 3">
    <name type="scientific">Pseudoalteromonas fenneropenaei</name>
    <dbReference type="NCBI Taxonomy" id="1737459"/>
    <lineage>
        <taxon>Bacteria</taxon>
        <taxon>Pseudomonadati</taxon>
        <taxon>Pseudomonadota</taxon>
        <taxon>Gammaproteobacteria</taxon>
        <taxon>Alteromonadales</taxon>
        <taxon>Pseudoalteromonadaceae</taxon>
        <taxon>Pseudoalteromonas</taxon>
    </lineage>
</organism>
<dbReference type="PROSITE" id="PS51186">
    <property type="entry name" value="GNAT"/>
    <property type="match status" value="1"/>
</dbReference>